<evidence type="ECO:0000256" key="4">
    <source>
        <dbReference type="SAM" id="MobiDB-lite"/>
    </source>
</evidence>
<comment type="caution">
    <text evidence="5">The sequence shown here is derived from an EMBL/GenBank/DDBJ whole genome shotgun (WGS) entry which is preliminary data.</text>
</comment>
<accession>A0ABU6XM18</accession>
<evidence type="ECO:0000313" key="6">
    <source>
        <dbReference type="Proteomes" id="UP001341840"/>
    </source>
</evidence>
<dbReference type="PANTHER" id="PTHR13375:SF3">
    <property type="entry name" value="THO COMPLEX SUBUNIT 5 HOMOLOG"/>
    <property type="match status" value="1"/>
</dbReference>
<feature type="compositionally biased region" description="Polar residues" evidence="4">
    <location>
        <begin position="11"/>
        <end position="24"/>
    </location>
</feature>
<dbReference type="Proteomes" id="UP001341840">
    <property type="component" value="Unassembled WGS sequence"/>
</dbReference>
<dbReference type="InterPro" id="IPR019163">
    <property type="entry name" value="THO_Thoc5"/>
</dbReference>
<name>A0ABU6XM18_9FABA</name>
<protein>
    <submittedName>
        <fullName evidence="5">THO complex subunit 5B</fullName>
    </submittedName>
</protein>
<dbReference type="Pfam" id="PF09766">
    <property type="entry name" value="FmiP_Thoc5"/>
    <property type="match status" value="1"/>
</dbReference>
<proteinExistence type="inferred from homology"/>
<feature type="region of interest" description="Disordered" evidence="4">
    <location>
        <begin position="1"/>
        <end position="28"/>
    </location>
</feature>
<organism evidence="5 6">
    <name type="scientific">Stylosanthes scabra</name>
    <dbReference type="NCBI Taxonomy" id="79078"/>
    <lineage>
        <taxon>Eukaryota</taxon>
        <taxon>Viridiplantae</taxon>
        <taxon>Streptophyta</taxon>
        <taxon>Embryophyta</taxon>
        <taxon>Tracheophyta</taxon>
        <taxon>Spermatophyta</taxon>
        <taxon>Magnoliopsida</taxon>
        <taxon>eudicotyledons</taxon>
        <taxon>Gunneridae</taxon>
        <taxon>Pentapetalae</taxon>
        <taxon>rosids</taxon>
        <taxon>fabids</taxon>
        <taxon>Fabales</taxon>
        <taxon>Fabaceae</taxon>
        <taxon>Papilionoideae</taxon>
        <taxon>50 kb inversion clade</taxon>
        <taxon>dalbergioids sensu lato</taxon>
        <taxon>Dalbergieae</taxon>
        <taxon>Pterocarpus clade</taxon>
        <taxon>Stylosanthes</taxon>
    </lineage>
</organism>
<evidence type="ECO:0000256" key="1">
    <source>
        <dbReference type="ARBA" id="ARBA00004123"/>
    </source>
</evidence>
<evidence type="ECO:0000313" key="5">
    <source>
        <dbReference type="EMBL" id="MED6199102.1"/>
    </source>
</evidence>
<evidence type="ECO:0000256" key="2">
    <source>
        <dbReference type="ARBA" id="ARBA00008044"/>
    </source>
</evidence>
<reference evidence="5 6" key="1">
    <citation type="journal article" date="2023" name="Plants (Basel)">
        <title>Bridging the Gap: Combining Genomics and Transcriptomics Approaches to Understand Stylosanthes scabra, an Orphan Legume from the Brazilian Caatinga.</title>
        <authorList>
            <person name="Ferreira-Neto J.R.C."/>
            <person name="da Silva M.D."/>
            <person name="Binneck E."/>
            <person name="de Melo N.F."/>
            <person name="da Silva R.H."/>
            <person name="de Melo A.L.T.M."/>
            <person name="Pandolfi V."/>
            <person name="Bustamante F.O."/>
            <person name="Brasileiro-Vidal A.C."/>
            <person name="Benko-Iseppon A.M."/>
        </authorList>
    </citation>
    <scope>NUCLEOTIDE SEQUENCE [LARGE SCALE GENOMIC DNA]</scope>
    <source>
        <tissue evidence="5">Leaves</tissue>
    </source>
</reference>
<keyword evidence="6" id="KW-1185">Reference proteome</keyword>
<dbReference type="EMBL" id="JASCZI010212316">
    <property type="protein sequence ID" value="MED6199102.1"/>
    <property type="molecule type" value="Genomic_DNA"/>
</dbReference>
<keyword evidence="3" id="KW-0539">Nucleus</keyword>
<gene>
    <name evidence="5" type="primary">THO5B</name>
    <name evidence="5" type="ORF">PIB30_072736</name>
</gene>
<dbReference type="PANTHER" id="PTHR13375">
    <property type="entry name" value="FMS INTERACTING PROTEIN"/>
    <property type="match status" value="1"/>
</dbReference>
<evidence type="ECO:0000256" key="3">
    <source>
        <dbReference type="ARBA" id="ARBA00023242"/>
    </source>
</evidence>
<sequence>MEKSAQRRLGAQSSTISTPRQQGSTRRRPYKLHLYNLMYEKSYYVKAIKACKDFKSKYPDIDLVPQEQFFRDAPKDIKDSILSNDVAHNLMS</sequence>
<comment type="similarity">
    <text evidence="2">Belongs to the THOC5 family.</text>
</comment>
<comment type="subcellular location">
    <subcellularLocation>
        <location evidence="1">Nucleus</location>
    </subcellularLocation>
</comment>